<dbReference type="EMBL" id="JAAVJI010000005">
    <property type="protein sequence ID" value="NJP01478.1"/>
    <property type="molecule type" value="Genomic_DNA"/>
</dbReference>
<comment type="function">
    <text evidence="1">Catalyzes the cleavage of beta-carotene at its central double bond (15,15') to yield two molecules of all-trans-retinal.</text>
</comment>
<organism evidence="2 3">
    <name type="scientific">Pseudomonas quercus</name>
    <dbReference type="NCBI Taxonomy" id="2722792"/>
    <lineage>
        <taxon>Bacteria</taxon>
        <taxon>Pseudomonadati</taxon>
        <taxon>Pseudomonadota</taxon>
        <taxon>Gammaproteobacteria</taxon>
        <taxon>Pseudomonadales</taxon>
        <taxon>Pseudomonadaceae</taxon>
        <taxon>Pseudomonas</taxon>
    </lineage>
</organism>
<feature type="transmembrane region" description="Helical" evidence="1">
    <location>
        <begin position="6"/>
        <end position="39"/>
    </location>
</feature>
<dbReference type="InterPro" id="IPR022270">
    <property type="entry name" value="Blh_diox"/>
</dbReference>
<feature type="transmembrane region" description="Helical" evidence="1">
    <location>
        <begin position="105"/>
        <end position="129"/>
    </location>
</feature>
<feature type="transmembrane region" description="Helical" evidence="1">
    <location>
        <begin position="169"/>
        <end position="193"/>
    </location>
</feature>
<keyword evidence="1" id="KW-0408">Iron</keyword>
<keyword evidence="1" id="KW-1133">Transmembrane helix</keyword>
<keyword evidence="1" id="KW-0479">Metal-binding</keyword>
<feature type="transmembrane region" description="Helical" evidence="1">
    <location>
        <begin position="141"/>
        <end position="163"/>
    </location>
</feature>
<evidence type="ECO:0000256" key="1">
    <source>
        <dbReference type="HAMAP-Rule" id="MF_02093"/>
    </source>
</evidence>
<comment type="similarity">
    <text evidence="1">Belongs to the Brp/Blh beta-carotene diooxygenase family.</text>
</comment>
<keyword evidence="1" id="KW-1003">Cell membrane</keyword>
<keyword evidence="1" id="KW-0560">Oxidoreductase</keyword>
<keyword evidence="1" id="KW-0812">Transmembrane</keyword>
<gene>
    <name evidence="2" type="ORF">HBH25_11490</name>
</gene>
<dbReference type="EC" id="1.13.11.63" evidence="1"/>
<comment type="caution">
    <text evidence="2">The sequence shown here is derived from an EMBL/GenBank/DDBJ whole genome shotgun (WGS) entry which is preliminary data.</text>
</comment>
<dbReference type="HAMAP" id="MF_02093">
    <property type="entry name" value="Beta_carotene_diox"/>
    <property type="match status" value="1"/>
</dbReference>
<dbReference type="Proteomes" id="UP000746535">
    <property type="component" value="Unassembled WGS sequence"/>
</dbReference>
<feature type="transmembrane region" description="Helical" evidence="1">
    <location>
        <begin position="60"/>
        <end position="85"/>
    </location>
</feature>
<reference evidence="2 3" key="1">
    <citation type="submission" date="2020-03" db="EMBL/GenBank/DDBJ databases">
        <authorList>
            <person name="Wang L."/>
            <person name="He N."/>
            <person name="Li Y."/>
            <person name="Fang Y."/>
            <person name="Zhang F."/>
        </authorList>
    </citation>
    <scope>NUCLEOTIDE SEQUENCE [LARGE SCALE GENOMIC DNA]</scope>
    <source>
        <strain evidence="3">hsmgli-8</strain>
    </source>
</reference>
<comment type="cofactor">
    <cofactor evidence="1">
        <name>Fe(2+)</name>
        <dbReference type="ChEBI" id="CHEBI:29033"/>
    </cofactor>
</comment>
<evidence type="ECO:0000313" key="3">
    <source>
        <dbReference type="Proteomes" id="UP000746535"/>
    </source>
</evidence>
<name>A0ABX0YHK7_9PSED</name>
<protein>
    <recommendedName>
        <fullName evidence="1">Probable beta-carotene 15,15'-dioxygenase</fullName>
        <ecNumber evidence="1">1.13.11.63</ecNumber>
    </recommendedName>
</protein>
<dbReference type="RefSeq" id="WP_168084045.1">
    <property type="nucleotide sequence ID" value="NZ_JAAVJI010000005.1"/>
</dbReference>
<feature type="transmembrane region" description="Helical" evidence="1">
    <location>
        <begin position="214"/>
        <end position="237"/>
    </location>
</feature>
<accession>A0ABX0YHK7</accession>
<keyword evidence="1" id="KW-0472">Membrane</keyword>
<feature type="transmembrane region" description="Helical" evidence="1">
    <location>
        <begin position="243"/>
        <end position="262"/>
    </location>
</feature>
<evidence type="ECO:0000313" key="2">
    <source>
        <dbReference type="EMBL" id="NJP01478.1"/>
    </source>
</evidence>
<comment type="caution">
    <text evidence="1">Lacks conserved residue(s) required for the propagation of feature annotation.</text>
</comment>
<keyword evidence="1" id="KW-0223">Dioxygenase</keyword>
<dbReference type="Pfam" id="PF15461">
    <property type="entry name" value="BCD"/>
    <property type="match status" value="1"/>
</dbReference>
<comment type="catalytic activity">
    <reaction evidence="1">
        <text>all-trans-beta-carotene + O2 = 2 all-trans-retinal</text>
        <dbReference type="Rhea" id="RHEA:32887"/>
        <dbReference type="ChEBI" id="CHEBI:15379"/>
        <dbReference type="ChEBI" id="CHEBI:17579"/>
        <dbReference type="ChEBI" id="CHEBI:17898"/>
        <dbReference type="EC" id="1.13.11.63"/>
    </reaction>
</comment>
<comment type="subcellular location">
    <subcellularLocation>
        <location evidence="1">Cell membrane</location>
        <topology evidence="1">Multi-pass membrane protein</topology>
    </subcellularLocation>
</comment>
<keyword evidence="3" id="KW-1185">Reference proteome</keyword>
<sequence>MTVTGWNWLALALLALFASLAGGGGQLAFVVALGLGLGLLHGASDLKLVLPARRFRFVGCYLAVALISLACWQVASTLALALFLLMSIWHFAHEDDLFPHRVTSLAVAMFIVGGPALLHGEAVAQLLAAAMGPQVPAETGVVVSTLLAAGGAVALPILLWAAWQRRCLWMMATLAGITVAPPLIGFALGFYCLHAAPQTHARQRLLGVPSLTAYMWLTWPVLLASALFILAGGIVFLPQEHTGMRALFALLAAFAVPHMLVLPRFLHPGSGYSASTSQAIEP</sequence>
<proteinExistence type="inferred from homology"/>